<evidence type="ECO:0000313" key="3">
    <source>
        <dbReference type="EMBL" id="NYE40722.1"/>
    </source>
</evidence>
<protein>
    <submittedName>
        <fullName evidence="2">Uncharacterized protein</fullName>
    </submittedName>
</protein>
<name>A0A7J0C3D1_9ACTN</name>
<evidence type="ECO:0000313" key="4">
    <source>
        <dbReference type="Proteomes" id="UP000498980"/>
    </source>
</evidence>
<evidence type="ECO:0000313" key="5">
    <source>
        <dbReference type="Proteomes" id="UP000530403"/>
    </source>
</evidence>
<keyword evidence="4" id="KW-1185">Reference proteome</keyword>
<proteinExistence type="predicted"/>
<evidence type="ECO:0000313" key="2">
    <source>
        <dbReference type="EMBL" id="GFM97025.1"/>
    </source>
</evidence>
<gene>
    <name evidence="3" type="ORF">HEB29_001733</name>
    <name evidence="2" type="ORF">Sfulv_18360</name>
</gene>
<organism evidence="2 4">
    <name type="scientific">Streptomyces fulvorobeus</name>
    <dbReference type="NCBI Taxonomy" id="284028"/>
    <lineage>
        <taxon>Bacteria</taxon>
        <taxon>Bacillati</taxon>
        <taxon>Actinomycetota</taxon>
        <taxon>Actinomycetes</taxon>
        <taxon>Kitasatosporales</taxon>
        <taxon>Streptomycetaceae</taxon>
        <taxon>Streptomyces</taxon>
    </lineage>
</organism>
<reference evidence="2 4" key="1">
    <citation type="submission" date="2020-05" db="EMBL/GenBank/DDBJ databases">
        <title>Whole genome shotgun sequence of Streptomyces fulvorobeus NBRC 15897.</title>
        <authorList>
            <person name="Komaki H."/>
            <person name="Tamura T."/>
        </authorList>
    </citation>
    <scope>NUCLEOTIDE SEQUENCE [LARGE SCALE GENOMIC DNA]</scope>
    <source>
        <strain evidence="2 4">NBRC 15897</strain>
    </source>
</reference>
<reference evidence="3 5" key="2">
    <citation type="submission" date="2020-07" db="EMBL/GenBank/DDBJ databases">
        <title>Sequencing the genomes of 1000 actinobacteria strains.</title>
        <authorList>
            <person name="Klenk H.-P."/>
        </authorList>
    </citation>
    <scope>NUCLEOTIDE SEQUENCE [LARGE SCALE GENOMIC DNA]</scope>
    <source>
        <strain evidence="3 5">DSM 41455</strain>
    </source>
</reference>
<dbReference type="AlphaFoldDB" id="A0A7J0C3D1"/>
<dbReference type="EMBL" id="BLWC01000001">
    <property type="protein sequence ID" value="GFM97025.1"/>
    <property type="molecule type" value="Genomic_DNA"/>
</dbReference>
<dbReference type="EMBL" id="JACCCF010000001">
    <property type="protein sequence ID" value="NYE40722.1"/>
    <property type="molecule type" value="Genomic_DNA"/>
</dbReference>
<evidence type="ECO:0000256" key="1">
    <source>
        <dbReference type="SAM" id="MobiDB-lite"/>
    </source>
</evidence>
<comment type="caution">
    <text evidence="2">The sequence shown here is derived from an EMBL/GenBank/DDBJ whole genome shotgun (WGS) entry which is preliminary data.</text>
</comment>
<accession>A0A7J0C3D1</accession>
<dbReference type="Proteomes" id="UP000498980">
    <property type="component" value="Unassembled WGS sequence"/>
</dbReference>
<sequence>MTEPMHHQLTLFASESEAHPTPGPEALGASILAWPRATPCKGCGHFLNWHVYDIGCVIRTCACPRFQWPFPPPTHLAKGIDAEDCPACRAGNPRFPPYCPGP</sequence>
<dbReference type="Proteomes" id="UP000530403">
    <property type="component" value="Unassembled WGS sequence"/>
</dbReference>
<feature type="region of interest" description="Disordered" evidence="1">
    <location>
        <begin position="1"/>
        <end position="24"/>
    </location>
</feature>